<name>A0A7L1NZU2_RHICY</name>
<dbReference type="EMBL" id="VXBP01011148">
    <property type="protein sequence ID" value="NXO05512.1"/>
    <property type="molecule type" value="Genomic_DNA"/>
</dbReference>
<evidence type="ECO:0000313" key="7">
    <source>
        <dbReference type="EMBL" id="NXO05512.1"/>
    </source>
</evidence>
<dbReference type="AlphaFoldDB" id="A0A7L1NZU2"/>
<keyword evidence="1" id="KW-0479">Metal-binding</keyword>
<dbReference type="GO" id="GO:0008270">
    <property type="term" value="F:zinc ion binding"/>
    <property type="evidence" value="ECO:0007669"/>
    <property type="project" value="UniProtKB-KW"/>
</dbReference>
<feature type="domain" description="RING-type" evidence="5">
    <location>
        <begin position="64"/>
        <end position="113"/>
    </location>
</feature>
<evidence type="ECO:0000259" key="6">
    <source>
        <dbReference type="PROSITE" id="PS51805"/>
    </source>
</evidence>
<dbReference type="SUPFAM" id="SSF57903">
    <property type="entry name" value="FYVE/PHD zinc finger"/>
    <property type="match status" value="1"/>
</dbReference>
<dbReference type="OrthoDB" id="512616at2759"/>
<dbReference type="InterPro" id="IPR034732">
    <property type="entry name" value="EPHD"/>
</dbReference>
<keyword evidence="8" id="KW-1185">Reference proteome</keyword>
<dbReference type="InterPro" id="IPR001841">
    <property type="entry name" value="Znf_RING"/>
</dbReference>
<reference evidence="7 8" key="1">
    <citation type="submission" date="2019-09" db="EMBL/GenBank/DDBJ databases">
        <title>Bird 10,000 Genomes (B10K) Project - Family phase.</title>
        <authorList>
            <person name="Zhang G."/>
        </authorList>
    </citation>
    <scope>NUCLEOTIDE SEQUENCE [LARGE SCALE GENOMIC DNA]</scope>
    <source>
        <strain evidence="7">B10K-DU-002-35</strain>
        <tissue evidence="7">Muscle</tissue>
    </source>
</reference>
<dbReference type="Pfam" id="PF13771">
    <property type="entry name" value="zf-HC5HC2H"/>
    <property type="match status" value="1"/>
</dbReference>
<dbReference type="Gene3D" id="3.30.40.10">
    <property type="entry name" value="Zinc/RING finger domain, C3HC4 (zinc finger)"/>
    <property type="match status" value="3"/>
</dbReference>
<dbReference type="InterPro" id="IPR001965">
    <property type="entry name" value="Znf_PHD"/>
</dbReference>
<accession>A0A7L1NZU2</accession>
<feature type="non-terminal residue" evidence="7">
    <location>
        <position position="215"/>
    </location>
</feature>
<dbReference type="GO" id="GO:0016874">
    <property type="term" value="F:ligase activity"/>
    <property type="evidence" value="ECO:0007669"/>
    <property type="project" value="UniProtKB-KW"/>
</dbReference>
<feature type="domain" description="PHD-type" evidence="6">
    <location>
        <begin position="1"/>
        <end position="50"/>
    </location>
</feature>
<protein>
    <submittedName>
        <fullName evidence="7">G2E3 ligase</fullName>
    </submittedName>
</protein>
<dbReference type="InterPro" id="IPR059102">
    <property type="entry name" value="PHD_PHF7/G2E3-like"/>
</dbReference>
<keyword evidence="2 4" id="KW-0863">Zinc-finger</keyword>
<dbReference type="Pfam" id="PF26054">
    <property type="entry name" value="PHD_G2E3"/>
    <property type="match status" value="1"/>
</dbReference>
<organism evidence="7 8">
    <name type="scientific">Rhinopomastus cyanomelas</name>
    <name type="common">Common scimitarbill</name>
    <dbReference type="NCBI Taxonomy" id="113115"/>
    <lineage>
        <taxon>Eukaryota</taxon>
        <taxon>Metazoa</taxon>
        <taxon>Chordata</taxon>
        <taxon>Craniata</taxon>
        <taxon>Vertebrata</taxon>
        <taxon>Euteleostomi</taxon>
        <taxon>Archelosauria</taxon>
        <taxon>Archosauria</taxon>
        <taxon>Dinosauria</taxon>
        <taxon>Saurischia</taxon>
        <taxon>Theropoda</taxon>
        <taxon>Coelurosauria</taxon>
        <taxon>Aves</taxon>
        <taxon>Neognathae</taxon>
        <taxon>Neoaves</taxon>
        <taxon>Telluraves</taxon>
        <taxon>Coraciimorphae</taxon>
        <taxon>Bucerotiformes</taxon>
        <taxon>Rhinopomastidae</taxon>
        <taxon>Rhinopomastus</taxon>
    </lineage>
</organism>
<evidence type="ECO:0000259" key="5">
    <source>
        <dbReference type="PROSITE" id="PS50089"/>
    </source>
</evidence>
<evidence type="ECO:0000256" key="4">
    <source>
        <dbReference type="PROSITE-ProRule" id="PRU00175"/>
    </source>
</evidence>
<dbReference type="PROSITE" id="PS51805">
    <property type="entry name" value="EPHD"/>
    <property type="match status" value="1"/>
</dbReference>
<sequence>QDCFVCGENGASITCQEMGCERSFHFPCAMEGSCITQFVEPYRSYCWEHRPEQLVEAVSESTNCLISMDPVEDRVSYGTMAYPACKHAWFHQGCIQEQARQVGTSCFQCPLCHDQQLFVKNMLIMGIRIPSRPPVWENLDLYAPLLERHSHCDASECLCPLGREWREAVSEGTWQLLLCSSCASEGIHWICAGLDTSTASWECGSCAGPSTGERE</sequence>
<gene>
    <name evidence="7" type="primary">G2e3_12</name>
    <name evidence="7" type="ORF">RHICYA_R05052</name>
</gene>
<feature type="non-terminal residue" evidence="7">
    <location>
        <position position="1"/>
    </location>
</feature>
<dbReference type="PANTHER" id="PTHR12420">
    <property type="entry name" value="PHD FINGER PROTEIN"/>
    <property type="match status" value="1"/>
</dbReference>
<evidence type="ECO:0000256" key="2">
    <source>
        <dbReference type="ARBA" id="ARBA00022771"/>
    </source>
</evidence>
<dbReference type="PROSITE" id="PS50089">
    <property type="entry name" value="ZF_RING_2"/>
    <property type="match status" value="1"/>
</dbReference>
<evidence type="ECO:0000256" key="3">
    <source>
        <dbReference type="ARBA" id="ARBA00022833"/>
    </source>
</evidence>
<dbReference type="Proteomes" id="UP000565785">
    <property type="component" value="Unassembled WGS sequence"/>
</dbReference>
<dbReference type="InterPro" id="IPR011011">
    <property type="entry name" value="Znf_FYVE_PHD"/>
</dbReference>
<dbReference type="SMART" id="SM00249">
    <property type="entry name" value="PHD"/>
    <property type="match status" value="2"/>
</dbReference>
<dbReference type="InterPro" id="IPR013083">
    <property type="entry name" value="Znf_RING/FYVE/PHD"/>
</dbReference>
<evidence type="ECO:0000313" key="8">
    <source>
        <dbReference type="Proteomes" id="UP000565785"/>
    </source>
</evidence>
<dbReference type="GO" id="GO:0005634">
    <property type="term" value="C:nucleus"/>
    <property type="evidence" value="ECO:0007669"/>
    <property type="project" value="TreeGrafter"/>
</dbReference>
<keyword evidence="7" id="KW-0436">Ligase</keyword>
<proteinExistence type="predicted"/>
<dbReference type="PANTHER" id="PTHR12420:SF47">
    <property type="entry name" value="PHD FINGER PROTEIN 7"/>
    <property type="match status" value="1"/>
</dbReference>
<evidence type="ECO:0000256" key="1">
    <source>
        <dbReference type="ARBA" id="ARBA00022723"/>
    </source>
</evidence>
<dbReference type="SMART" id="SM00184">
    <property type="entry name" value="RING"/>
    <property type="match status" value="2"/>
</dbReference>
<comment type="caution">
    <text evidence="7">The sequence shown here is derived from an EMBL/GenBank/DDBJ whole genome shotgun (WGS) entry which is preliminary data.</text>
</comment>
<keyword evidence="3" id="KW-0862">Zinc</keyword>
<dbReference type="InterPro" id="IPR051188">
    <property type="entry name" value="PHD-type_Zinc_Finger"/>
</dbReference>